<accession>A0A1F4YGU0</accession>
<sequence>MAEKTTNLSPNLASALCYAPFLGWVASIVFLIVEKNSAVRWNAVQALLLTAVVWVGAIVFGATVILVFLVPLIWIAGFILQLVLTVKAYQGETIKLPVLAQWTDKILLKVGK</sequence>
<evidence type="ECO:0000313" key="6">
    <source>
        <dbReference type="EMBL" id="OGC92453.1"/>
    </source>
</evidence>
<evidence type="ECO:0000256" key="4">
    <source>
        <dbReference type="ARBA" id="ARBA00023136"/>
    </source>
</evidence>
<keyword evidence="4 5" id="KW-0472">Membrane</keyword>
<dbReference type="Pfam" id="PF09685">
    <property type="entry name" value="MamF_MmsF"/>
    <property type="match status" value="1"/>
</dbReference>
<protein>
    <recommendedName>
        <fullName evidence="8">DUF4870 domain-containing protein</fullName>
    </recommendedName>
</protein>
<evidence type="ECO:0000313" key="7">
    <source>
        <dbReference type="Proteomes" id="UP000178176"/>
    </source>
</evidence>
<evidence type="ECO:0000256" key="2">
    <source>
        <dbReference type="ARBA" id="ARBA00022692"/>
    </source>
</evidence>
<gene>
    <name evidence="6" type="ORF">A2876_04125</name>
</gene>
<evidence type="ECO:0000256" key="3">
    <source>
        <dbReference type="ARBA" id="ARBA00022989"/>
    </source>
</evidence>
<comment type="subcellular location">
    <subcellularLocation>
        <location evidence="1">Membrane</location>
        <topology evidence="1">Multi-pass membrane protein</topology>
    </subcellularLocation>
</comment>
<organism evidence="6 7">
    <name type="scientific">Candidatus Amesbacteria bacterium RIFCSPHIGHO2_01_FULL_48_32b</name>
    <dbReference type="NCBI Taxonomy" id="1797253"/>
    <lineage>
        <taxon>Bacteria</taxon>
        <taxon>Candidatus Amesiibacteriota</taxon>
    </lineage>
</organism>
<proteinExistence type="predicted"/>
<dbReference type="EMBL" id="MEXH01000015">
    <property type="protein sequence ID" value="OGC92453.1"/>
    <property type="molecule type" value="Genomic_DNA"/>
</dbReference>
<comment type="caution">
    <text evidence="6">The sequence shown here is derived from an EMBL/GenBank/DDBJ whole genome shotgun (WGS) entry which is preliminary data.</text>
</comment>
<name>A0A1F4YGU0_9BACT</name>
<evidence type="ECO:0000256" key="1">
    <source>
        <dbReference type="ARBA" id="ARBA00004141"/>
    </source>
</evidence>
<feature type="transmembrane region" description="Helical" evidence="5">
    <location>
        <begin position="12"/>
        <end position="33"/>
    </location>
</feature>
<dbReference type="Proteomes" id="UP000178176">
    <property type="component" value="Unassembled WGS sequence"/>
</dbReference>
<keyword evidence="2 5" id="KW-0812">Transmembrane</keyword>
<dbReference type="PANTHER" id="PTHR36460:SF1">
    <property type="entry name" value="UPF0132 DOMAIN PROTEIN (AFU_ORTHOLOGUE AFUA_3G10255)"/>
    <property type="match status" value="1"/>
</dbReference>
<dbReference type="AlphaFoldDB" id="A0A1F4YGU0"/>
<dbReference type="PANTHER" id="PTHR36460">
    <property type="entry name" value="UPF0132 DOMAIN PROTEIN (AFU_ORTHOLOGUE AFUA_3G10255)"/>
    <property type="match status" value="1"/>
</dbReference>
<evidence type="ECO:0008006" key="8">
    <source>
        <dbReference type="Google" id="ProtNLM"/>
    </source>
</evidence>
<dbReference type="GO" id="GO:0016020">
    <property type="term" value="C:membrane"/>
    <property type="evidence" value="ECO:0007669"/>
    <property type="project" value="UniProtKB-SubCell"/>
</dbReference>
<dbReference type="InterPro" id="IPR019109">
    <property type="entry name" value="MamF_MmsF"/>
</dbReference>
<feature type="transmembrane region" description="Helical" evidence="5">
    <location>
        <begin position="45"/>
        <end position="66"/>
    </location>
</feature>
<evidence type="ECO:0000256" key="5">
    <source>
        <dbReference type="SAM" id="Phobius"/>
    </source>
</evidence>
<reference evidence="6 7" key="1">
    <citation type="journal article" date="2016" name="Nat. Commun.">
        <title>Thousands of microbial genomes shed light on interconnected biogeochemical processes in an aquifer system.</title>
        <authorList>
            <person name="Anantharaman K."/>
            <person name="Brown C.T."/>
            <person name="Hug L.A."/>
            <person name="Sharon I."/>
            <person name="Castelle C.J."/>
            <person name="Probst A.J."/>
            <person name="Thomas B.C."/>
            <person name="Singh A."/>
            <person name="Wilkins M.J."/>
            <person name="Karaoz U."/>
            <person name="Brodie E.L."/>
            <person name="Williams K.H."/>
            <person name="Hubbard S.S."/>
            <person name="Banfield J.F."/>
        </authorList>
    </citation>
    <scope>NUCLEOTIDE SEQUENCE [LARGE SCALE GENOMIC DNA]</scope>
</reference>
<keyword evidence="3 5" id="KW-1133">Transmembrane helix</keyword>
<feature type="transmembrane region" description="Helical" evidence="5">
    <location>
        <begin position="72"/>
        <end position="89"/>
    </location>
</feature>